<keyword evidence="1" id="KW-1133">Transmembrane helix</keyword>
<proteinExistence type="predicted"/>
<dbReference type="Proteomes" id="UP000248961">
    <property type="component" value="Unassembled WGS sequence"/>
</dbReference>
<feature type="transmembrane region" description="Helical" evidence="1">
    <location>
        <begin position="306"/>
        <end position="324"/>
    </location>
</feature>
<sequence length="446" mass="51450">MRALQTALKSLPVRKLRRSSAINVLLASVLLWLIAYAYCRVRFWRDPHSAFFNDRHVYEWRYSLYREHQGRRLITTHNTLSDNSPTYTKAGSDPLVCASFLTVRRDEDYLEASVGSLLEGLDPLERRALFLNIIFVDTDPTLHPGWGQKWVHRLADHVGSYRNISIEQFRHLQELEKARNFYEKGVFDYIHALEACMTTNARYFAMFEDDIILADGWMAQTLKGLSDIARERQTQQGNNNNNNNKNPWLYLRLFFTETALSWTSSDFAYRNMGWVFVGASSLLLAALLTIRRSYPITHTYLDNPTIGVLSCISLPALIALIYMVGKYSLMPLSGVVEMNAHGCCTQGLIFPRDQVDALIAHLTEVKAGQTDSIIEEYADATRLTRYALAPQQLQHVGLKSSRDNLEINTRSTWAFWFEENKPEVLRREHEALLRDGDVRRFLDEQR</sequence>
<keyword evidence="3" id="KW-1185">Reference proteome</keyword>
<evidence type="ECO:0000313" key="3">
    <source>
        <dbReference type="Proteomes" id="UP000248961"/>
    </source>
</evidence>
<dbReference type="RefSeq" id="XP_025549800.1">
    <property type="nucleotide sequence ID" value="XM_025695524.1"/>
</dbReference>
<dbReference type="VEuPathDB" id="FungiDB:BO97DRAFT_406889"/>
<dbReference type="OrthoDB" id="2016523at2759"/>
<keyword evidence="1" id="KW-0812">Transmembrane</keyword>
<protein>
    <recommendedName>
        <fullName evidence="4">Integral membrane protein</fullName>
    </recommendedName>
</protein>
<dbReference type="GO" id="GO:0016757">
    <property type="term" value="F:glycosyltransferase activity"/>
    <property type="evidence" value="ECO:0007669"/>
    <property type="project" value="InterPro"/>
</dbReference>
<evidence type="ECO:0000313" key="2">
    <source>
        <dbReference type="EMBL" id="RAL10646.1"/>
    </source>
</evidence>
<accession>A0A395HSX1</accession>
<reference evidence="2 3" key="1">
    <citation type="submission" date="2018-02" db="EMBL/GenBank/DDBJ databases">
        <title>The genomes of Aspergillus section Nigri reveals drivers in fungal speciation.</title>
        <authorList>
            <consortium name="DOE Joint Genome Institute"/>
            <person name="Vesth T.C."/>
            <person name="Nybo J."/>
            <person name="Theobald S."/>
            <person name="Brandl J."/>
            <person name="Frisvad J.C."/>
            <person name="Nielsen K.F."/>
            <person name="Lyhne E.K."/>
            <person name="Kogle M.E."/>
            <person name="Kuo A."/>
            <person name="Riley R."/>
            <person name="Clum A."/>
            <person name="Nolan M."/>
            <person name="Lipzen A."/>
            <person name="Salamov A."/>
            <person name="Henrissat B."/>
            <person name="Wiebenga A."/>
            <person name="De vries R.P."/>
            <person name="Grigoriev I.V."/>
            <person name="Mortensen U.H."/>
            <person name="Andersen M.R."/>
            <person name="Baker S.E."/>
        </authorList>
    </citation>
    <scope>NUCLEOTIDE SEQUENCE [LARGE SCALE GENOMIC DNA]</scope>
    <source>
        <strain evidence="2 3">CBS 101889</strain>
    </source>
</reference>
<evidence type="ECO:0008006" key="4">
    <source>
        <dbReference type="Google" id="ProtNLM"/>
    </source>
</evidence>
<dbReference type="GO" id="GO:0006506">
    <property type="term" value="P:GPI anchor biosynthetic process"/>
    <property type="evidence" value="ECO:0007669"/>
    <property type="project" value="InterPro"/>
</dbReference>
<evidence type="ECO:0000256" key="1">
    <source>
        <dbReference type="SAM" id="Phobius"/>
    </source>
</evidence>
<organism evidence="2 3">
    <name type="scientific">Aspergillus homomorphus (strain CBS 101889)</name>
    <dbReference type="NCBI Taxonomy" id="1450537"/>
    <lineage>
        <taxon>Eukaryota</taxon>
        <taxon>Fungi</taxon>
        <taxon>Dikarya</taxon>
        <taxon>Ascomycota</taxon>
        <taxon>Pezizomycotina</taxon>
        <taxon>Eurotiomycetes</taxon>
        <taxon>Eurotiomycetidae</taxon>
        <taxon>Eurotiales</taxon>
        <taxon>Aspergillaceae</taxon>
        <taxon>Aspergillus</taxon>
        <taxon>Aspergillus subgen. Circumdati</taxon>
    </lineage>
</organism>
<dbReference type="InterPro" id="IPR029675">
    <property type="entry name" value="PGAP4"/>
</dbReference>
<feature type="transmembrane region" description="Helical" evidence="1">
    <location>
        <begin position="20"/>
        <end position="39"/>
    </location>
</feature>
<dbReference type="GO" id="GO:0000139">
    <property type="term" value="C:Golgi membrane"/>
    <property type="evidence" value="ECO:0007669"/>
    <property type="project" value="InterPro"/>
</dbReference>
<dbReference type="PANTHER" id="PTHR31410">
    <property type="entry name" value="TRANSMEMBRANE PROTEIN 246"/>
    <property type="match status" value="1"/>
</dbReference>
<dbReference type="GeneID" id="37199813"/>
<feature type="transmembrane region" description="Helical" evidence="1">
    <location>
        <begin position="274"/>
        <end position="294"/>
    </location>
</feature>
<dbReference type="CDD" id="cd22189">
    <property type="entry name" value="PGAP4-like_fungal"/>
    <property type="match status" value="1"/>
</dbReference>
<gene>
    <name evidence="2" type="ORF">BO97DRAFT_406889</name>
</gene>
<dbReference type="PANTHER" id="PTHR31410:SF1">
    <property type="entry name" value="POST-GPI ATTACHMENT TO PROTEINS FACTOR 4"/>
    <property type="match status" value="1"/>
</dbReference>
<name>A0A395HSX1_ASPHC</name>
<dbReference type="AlphaFoldDB" id="A0A395HSX1"/>
<dbReference type="EMBL" id="KZ824294">
    <property type="protein sequence ID" value="RAL10646.1"/>
    <property type="molecule type" value="Genomic_DNA"/>
</dbReference>
<keyword evidence="1" id="KW-0472">Membrane</keyword>